<gene>
    <name evidence="5" type="ORF">HNR65_000210</name>
</gene>
<dbReference type="InterPro" id="IPR050534">
    <property type="entry name" value="Coronavir_polyprotein_1ab"/>
</dbReference>
<organism evidence="5 6">
    <name type="scientific">Desulfosalsimonas propionicica</name>
    <dbReference type="NCBI Taxonomy" id="332175"/>
    <lineage>
        <taxon>Bacteria</taxon>
        <taxon>Pseudomonadati</taxon>
        <taxon>Thermodesulfobacteriota</taxon>
        <taxon>Desulfobacteria</taxon>
        <taxon>Desulfobacterales</taxon>
        <taxon>Desulfosalsimonadaceae</taxon>
        <taxon>Desulfosalsimonas</taxon>
    </lineage>
</organism>
<proteinExistence type="inferred from homology"/>
<dbReference type="InterPro" id="IPR055446">
    <property type="entry name" value="RecD2_N_OB"/>
</dbReference>
<evidence type="ECO:0000256" key="1">
    <source>
        <dbReference type="ARBA" id="ARBA00022741"/>
    </source>
</evidence>
<dbReference type="AlphaFoldDB" id="A0A7W0HJB6"/>
<dbReference type="SMART" id="SM00382">
    <property type="entry name" value="AAA"/>
    <property type="match status" value="1"/>
</dbReference>
<dbReference type="RefSeq" id="WP_181549589.1">
    <property type="nucleotide sequence ID" value="NZ_JACDUS010000001.1"/>
</dbReference>
<dbReference type="InterPro" id="IPR027785">
    <property type="entry name" value="UvrD-like_helicase_C"/>
</dbReference>
<comment type="caution">
    <text evidence="5">The sequence shown here is derived from an EMBL/GenBank/DDBJ whole genome shotgun (WGS) entry which is preliminary data.</text>
</comment>
<dbReference type="GO" id="GO:0005524">
    <property type="term" value="F:ATP binding"/>
    <property type="evidence" value="ECO:0007669"/>
    <property type="project" value="UniProtKB-KW"/>
</dbReference>
<dbReference type="GO" id="GO:0003677">
    <property type="term" value="F:DNA binding"/>
    <property type="evidence" value="ECO:0007669"/>
    <property type="project" value="InterPro"/>
</dbReference>
<feature type="domain" description="AAA+ ATPase" evidence="4">
    <location>
        <begin position="347"/>
        <end position="527"/>
    </location>
</feature>
<dbReference type="NCBIfam" id="TIGR01448">
    <property type="entry name" value="recD_rel"/>
    <property type="match status" value="1"/>
</dbReference>
<dbReference type="InterPro" id="IPR006345">
    <property type="entry name" value="RecD2"/>
</dbReference>
<dbReference type="Gene3D" id="3.40.50.300">
    <property type="entry name" value="P-loop containing nucleotide triphosphate hydrolases"/>
    <property type="match status" value="2"/>
</dbReference>
<reference evidence="5 6" key="1">
    <citation type="submission" date="2020-07" db="EMBL/GenBank/DDBJ databases">
        <title>Genomic Encyclopedia of Type Strains, Phase IV (KMG-IV): sequencing the most valuable type-strain genomes for metagenomic binning, comparative biology and taxonomic classification.</title>
        <authorList>
            <person name="Goeker M."/>
        </authorList>
    </citation>
    <scope>NUCLEOTIDE SEQUENCE [LARGE SCALE GENOMIC DNA]</scope>
    <source>
        <strain evidence="5 6">DSM 17721</strain>
    </source>
</reference>
<evidence type="ECO:0000259" key="4">
    <source>
        <dbReference type="SMART" id="SM00382"/>
    </source>
</evidence>
<dbReference type="PANTHER" id="PTHR43788">
    <property type="entry name" value="DNA2/NAM7 HELICASE FAMILY MEMBER"/>
    <property type="match status" value="1"/>
</dbReference>
<dbReference type="Pfam" id="PF23139">
    <property type="entry name" value="OB_YrrC"/>
    <property type="match status" value="1"/>
</dbReference>
<dbReference type="CDD" id="cd17933">
    <property type="entry name" value="DEXSc_RecD-like"/>
    <property type="match status" value="1"/>
</dbReference>
<protein>
    <submittedName>
        <fullName evidence="5">Exodeoxyribonuclease V alpha subunit</fullName>
        <ecNumber evidence="5">3.1.11.5</ecNumber>
    </submittedName>
</protein>
<dbReference type="Pfam" id="PF18335">
    <property type="entry name" value="SH3_13"/>
    <property type="match status" value="1"/>
</dbReference>
<dbReference type="GO" id="GO:0008854">
    <property type="term" value="F:exodeoxyribonuclease V activity"/>
    <property type="evidence" value="ECO:0007669"/>
    <property type="project" value="UniProtKB-EC"/>
</dbReference>
<dbReference type="GO" id="GO:0017116">
    <property type="term" value="F:single-stranded DNA helicase activity"/>
    <property type="evidence" value="ECO:0007669"/>
    <property type="project" value="TreeGrafter"/>
</dbReference>
<dbReference type="InterPro" id="IPR027417">
    <property type="entry name" value="P-loop_NTPase"/>
</dbReference>
<dbReference type="GO" id="GO:0043139">
    <property type="term" value="F:5'-3' DNA helicase activity"/>
    <property type="evidence" value="ECO:0007669"/>
    <property type="project" value="InterPro"/>
</dbReference>
<dbReference type="SUPFAM" id="SSF52540">
    <property type="entry name" value="P-loop containing nucleoside triphosphate hydrolases"/>
    <property type="match status" value="2"/>
</dbReference>
<evidence type="ECO:0000256" key="2">
    <source>
        <dbReference type="ARBA" id="ARBA00022840"/>
    </source>
</evidence>
<dbReference type="EMBL" id="JACDUS010000001">
    <property type="protein sequence ID" value="MBA2879903.1"/>
    <property type="molecule type" value="Genomic_DNA"/>
</dbReference>
<dbReference type="PANTHER" id="PTHR43788:SF6">
    <property type="entry name" value="DNA HELICASE B"/>
    <property type="match status" value="1"/>
</dbReference>
<evidence type="ECO:0000256" key="3">
    <source>
        <dbReference type="SAM" id="MobiDB-lite"/>
    </source>
</evidence>
<accession>A0A7W0HJB6</accession>
<dbReference type="Pfam" id="PF14520">
    <property type="entry name" value="HHH_5"/>
    <property type="match status" value="1"/>
</dbReference>
<name>A0A7W0HJB6_9BACT</name>
<dbReference type="HAMAP" id="MF_01488">
    <property type="entry name" value="RecD2"/>
    <property type="match status" value="1"/>
</dbReference>
<dbReference type="EC" id="3.1.11.5" evidence="5"/>
<dbReference type="Pfam" id="PF13245">
    <property type="entry name" value="AAA_19"/>
    <property type="match status" value="1"/>
</dbReference>
<dbReference type="Gene3D" id="2.30.30.940">
    <property type="match status" value="1"/>
</dbReference>
<dbReference type="InterPro" id="IPR010994">
    <property type="entry name" value="RuvA_2-like"/>
</dbReference>
<dbReference type="InterPro" id="IPR029493">
    <property type="entry name" value="RecD2-like_HHH"/>
</dbReference>
<dbReference type="Proteomes" id="UP000525298">
    <property type="component" value="Unassembled WGS sequence"/>
</dbReference>
<keyword evidence="2" id="KW-0067">ATP-binding</keyword>
<dbReference type="Pfam" id="PF13538">
    <property type="entry name" value="UvrD_C_2"/>
    <property type="match status" value="1"/>
</dbReference>
<dbReference type="GO" id="GO:0009338">
    <property type="term" value="C:exodeoxyribonuclease V complex"/>
    <property type="evidence" value="ECO:0007669"/>
    <property type="project" value="TreeGrafter"/>
</dbReference>
<evidence type="ECO:0000313" key="5">
    <source>
        <dbReference type="EMBL" id="MBA2879903.1"/>
    </source>
</evidence>
<dbReference type="Gene3D" id="1.10.150.20">
    <property type="entry name" value="5' to 3' exonuclease, C-terminal subdomain"/>
    <property type="match status" value="1"/>
</dbReference>
<dbReference type="GO" id="GO:0006310">
    <property type="term" value="P:DNA recombination"/>
    <property type="evidence" value="ECO:0007669"/>
    <property type="project" value="InterPro"/>
</dbReference>
<dbReference type="Gene3D" id="1.10.10.2220">
    <property type="match status" value="1"/>
</dbReference>
<keyword evidence="1" id="KW-0547">Nucleotide-binding</keyword>
<feature type="region of interest" description="Disordered" evidence="3">
    <location>
        <begin position="1"/>
        <end position="20"/>
    </location>
</feature>
<evidence type="ECO:0000313" key="6">
    <source>
        <dbReference type="Proteomes" id="UP000525298"/>
    </source>
</evidence>
<dbReference type="InterPro" id="IPR041451">
    <property type="entry name" value="RecD2_SH13"/>
</dbReference>
<dbReference type="InterPro" id="IPR003593">
    <property type="entry name" value="AAA+_ATPase"/>
</dbReference>
<dbReference type="SUPFAM" id="SSF47781">
    <property type="entry name" value="RuvA domain 2-like"/>
    <property type="match status" value="1"/>
</dbReference>
<keyword evidence="5" id="KW-0378">Hydrolase</keyword>
<dbReference type="Pfam" id="PF14490">
    <property type="entry name" value="HHH_RecD2"/>
    <property type="match status" value="1"/>
</dbReference>
<dbReference type="CDD" id="cd18809">
    <property type="entry name" value="SF1_C_RecD"/>
    <property type="match status" value="1"/>
</dbReference>
<sequence length="744" mass="82479">MTFQAESENQTLSGQIERVTYTNPENGYTVARMRVRGRREPVTVVGRFTDPAPGEALEITGFWKLHPTYGEQFEVRSHRSITPSTINGIRKYLGSGMIRGIGPVMAERIVDRFGKSALDVIENHPEKLREVEGIGEKRIEMIQTAWAEQREIRNVMVFLQSHEVSAAWAVRIFRQYGRDAIDVVTANPYQLATDISGIGFLTADRIASRLGFEKQDPLRIKAGILYVLNQLAEDGHVFYPRGLLVEKSMEILEAATERISDAIAKAAGDRDLVIDDDGQIRPEADPAVYLKRFFVCETGIAGHFVRLLGAPKAVRSIDAPRALQWVQNRLDFALAEKQQQAVKCAAQNKVMVLTGGPGTGKTTIIRAMLEIFSQLSAKIMLAAPTGRAAKKMSEATGYTAVTIHRMLSFNYQAGGFQKNQDNPLKCDLLIIDEASMIDTVLMYHLVKAVPPAATLVMVGDVHQLPSVGPGNVLADIITSGAVPVVRLTEIFRQARKSQIIVNAHQINSGRIPQMDASREDTDFYFIGQTDPEKVVDTIVELVSKRIPRRFGFDPVTEIQVLSPMHRGQAGTAALNGVLQEALNPGNPQITSGSTVFRLYDKVMQTRNNYDKQVFNGDMGRITGLDEETRQVQIDFEDRRISYAFTELDEVVTAYAVSVHKAQGSEFPAVVMPLLTQHYMMLQRNLVYTAVTRGKALVVMVGAKKAMAIAVKNNTPARRHTGLAVRLAAACGRYQGNHFDKEQLR</sequence>
<keyword evidence="6" id="KW-1185">Reference proteome</keyword>